<feature type="transmembrane region" description="Helical" evidence="7">
    <location>
        <begin position="117"/>
        <end position="137"/>
    </location>
</feature>
<evidence type="ECO:0000313" key="10">
    <source>
        <dbReference type="Proteomes" id="UP000288805"/>
    </source>
</evidence>
<keyword evidence="3 7" id="KW-0812">Transmembrane</keyword>
<evidence type="ECO:0000256" key="2">
    <source>
        <dbReference type="ARBA" id="ARBA00022448"/>
    </source>
</evidence>
<protein>
    <submittedName>
        <fullName evidence="9">Amino acid transporter AVT1I</fullName>
    </submittedName>
</protein>
<evidence type="ECO:0000256" key="6">
    <source>
        <dbReference type="ARBA" id="ARBA00023136"/>
    </source>
</evidence>
<comment type="caution">
    <text evidence="9">The sequence shown here is derived from an EMBL/GenBank/DDBJ whole genome shotgun (WGS) entry which is preliminary data.</text>
</comment>
<sequence length="428" mass="46980">MAPEQLDGFSLAFPLLHDESQNVEDMEYYSTGCKLDLGSTSFFKTCFNGLNALSGIGILSVPYALASGGWLSLMLLFVIALATFYTGLLLQRCMDVDLNIRTYPDIGEQAFGKKGRLMVSIFMYLELYLVATGFLILEGDNLHNLFPMVGFEIFGQVIDGRQSFILISGLVILPSVCFYNLNMLSYISASGVFACIIILGSILWTGVFDGVGFHGKGTTLNWKGIPTAFSLYAFCYCAHPVFPTLYTSMRKKNQFSTVLLVGFIFCTITYAAMAVLGYLMFGSEVQSQITLNLPIEKLSSRVAIYTTLVNPISKYALIVVPIVNATENWFPYCCNRRLFSLLIRTALVFSTIIVALTVPFFGSLMSLVGAFLSVTGSILLPCLCYLKISGIYHKFGIELVIIIGVMLMGILAGIVGTYTSIVEIIGQL</sequence>
<dbReference type="AlphaFoldDB" id="A0A438HE08"/>
<evidence type="ECO:0000259" key="8">
    <source>
        <dbReference type="Pfam" id="PF01490"/>
    </source>
</evidence>
<dbReference type="Pfam" id="PF01490">
    <property type="entry name" value="Aa_trans"/>
    <property type="match status" value="1"/>
</dbReference>
<dbReference type="PANTHER" id="PTHR48017">
    <property type="entry name" value="OS05G0424000 PROTEIN-RELATED"/>
    <property type="match status" value="1"/>
</dbReference>
<keyword evidence="6 7" id="KW-0472">Membrane</keyword>
<dbReference type="Proteomes" id="UP000288805">
    <property type="component" value="Unassembled WGS sequence"/>
</dbReference>
<evidence type="ECO:0000256" key="1">
    <source>
        <dbReference type="ARBA" id="ARBA00004370"/>
    </source>
</evidence>
<feature type="transmembrane region" description="Helical" evidence="7">
    <location>
        <begin position="398"/>
        <end position="421"/>
    </location>
</feature>
<reference evidence="9 10" key="1">
    <citation type="journal article" date="2018" name="PLoS Genet.">
        <title>Population sequencing reveals clonal diversity and ancestral inbreeding in the grapevine cultivar Chardonnay.</title>
        <authorList>
            <person name="Roach M.J."/>
            <person name="Johnson D.L."/>
            <person name="Bohlmann J."/>
            <person name="van Vuuren H.J."/>
            <person name="Jones S.J."/>
            <person name="Pretorius I.S."/>
            <person name="Schmidt S.A."/>
            <person name="Borneman A.R."/>
        </authorList>
    </citation>
    <scope>NUCLEOTIDE SEQUENCE [LARGE SCALE GENOMIC DNA]</scope>
    <source>
        <strain evidence="10">cv. Chardonnay</strain>
        <tissue evidence="9">Leaf</tissue>
    </source>
</reference>
<evidence type="ECO:0000256" key="7">
    <source>
        <dbReference type="SAM" id="Phobius"/>
    </source>
</evidence>
<evidence type="ECO:0000256" key="5">
    <source>
        <dbReference type="ARBA" id="ARBA00022989"/>
    </source>
</evidence>
<accession>A0A438HE08</accession>
<feature type="transmembrane region" description="Helical" evidence="7">
    <location>
        <begin position="69"/>
        <end position="90"/>
    </location>
</feature>
<comment type="subcellular location">
    <subcellularLocation>
        <location evidence="1">Membrane</location>
    </subcellularLocation>
</comment>
<evidence type="ECO:0000313" key="9">
    <source>
        <dbReference type="EMBL" id="RVW82698.1"/>
    </source>
</evidence>
<feature type="transmembrane region" description="Helical" evidence="7">
    <location>
        <begin position="302"/>
        <end position="326"/>
    </location>
</feature>
<keyword evidence="4" id="KW-0029">Amino-acid transport</keyword>
<evidence type="ECO:0000256" key="3">
    <source>
        <dbReference type="ARBA" id="ARBA00022692"/>
    </source>
</evidence>
<keyword evidence="2" id="KW-0813">Transport</keyword>
<dbReference type="GO" id="GO:0016020">
    <property type="term" value="C:membrane"/>
    <property type="evidence" value="ECO:0007669"/>
    <property type="project" value="UniProtKB-SubCell"/>
</dbReference>
<keyword evidence="5 7" id="KW-1133">Transmembrane helix</keyword>
<feature type="transmembrane region" description="Helical" evidence="7">
    <location>
        <begin position="367"/>
        <end position="386"/>
    </location>
</feature>
<gene>
    <name evidence="9" type="primary">AVT1I_18</name>
    <name evidence="9" type="ORF">CK203_037447</name>
</gene>
<dbReference type="GO" id="GO:0006865">
    <property type="term" value="P:amino acid transport"/>
    <property type="evidence" value="ECO:0007669"/>
    <property type="project" value="UniProtKB-KW"/>
</dbReference>
<feature type="transmembrane region" description="Helical" evidence="7">
    <location>
        <begin position="338"/>
        <end position="361"/>
    </location>
</feature>
<dbReference type="InterPro" id="IPR013057">
    <property type="entry name" value="AA_transpt_TM"/>
</dbReference>
<organism evidence="9 10">
    <name type="scientific">Vitis vinifera</name>
    <name type="common">Grape</name>
    <dbReference type="NCBI Taxonomy" id="29760"/>
    <lineage>
        <taxon>Eukaryota</taxon>
        <taxon>Viridiplantae</taxon>
        <taxon>Streptophyta</taxon>
        <taxon>Embryophyta</taxon>
        <taxon>Tracheophyta</taxon>
        <taxon>Spermatophyta</taxon>
        <taxon>Magnoliopsida</taxon>
        <taxon>eudicotyledons</taxon>
        <taxon>Gunneridae</taxon>
        <taxon>Pentapetalae</taxon>
        <taxon>rosids</taxon>
        <taxon>Vitales</taxon>
        <taxon>Vitaceae</taxon>
        <taxon>Viteae</taxon>
        <taxon>Vitis</taxon>
    </lineage>
</organism>
<feature type="transmembrane region" description="Helical" evidence="7">
    <location>
        <begin position="258"/>
        <end position="282"/>
    </location>
</feature>
<evidence type="ECO:0000256" key="4">
    <source>
        <dbReference type="ARBA" id="ARBA00022970"/>
    </source>
</evidence>
<feature type="transmembrane region" description="Helical" evidence="7">
    <location>
        <begin position="227"/>
        <end position="246"/>
    </location>
</feature>
<feature type="transmembrane region" description="Helical" evidence="7">
    <location>
        <begin position="186"/>
        <end position="207"/>
    </location>
</feature>
<name>A0A438HE08_VITVI</name>
<proteinExistence type="predicted"/>
<feature type="transmembrane region" description="Helical" evidence="7">
    <location>
        <begin position="164"/>
        <end position="181"/>
    </location>
</feature>
<dbReference type="EMBL" id="QGNW01000237">
    <property type="protein sequence ID" value="RVW82698.1"/>
    <property type="molecule type" value="Genomic_DNA"/>
</dbReference>
<feature type="domain" description="Amino acid transporter transmembrane" evidence="8">
    <location>
        <begin position="39"/>
        <end position="420"/>
    </location>
</feature>